<accession>A0A0E9PBI0</accession>
<reference evidence="1" key="1">
    <citation type="submission" date="2014-11" db="EMBL/GenBank/DDBJ databases">
        <authorList>
            <person name="Amaro Gonzalez C."/>
        </authorList>
    </citation>
    <scope>NUCLEOTIDE SEQUENCE</scope>
</reference>
<reference evidence="1" key="2">
    <citation type="journal article" date="2015" name="Fish Shellfish Immunol.">
        <title>Early steps in the European eel (Anguilla anguilla)-Vibrio vulnificus interaction in the gills: Role of the RtxA13 toxin.</title>
        <authorList>
            <person name="Callol A."/>
            <person name="Pajuelo D."/>
            <person name="Ebbesson L."/>
            <person name="Teles M."/>
            <person name="MacKenzie S."/>
            <person name="Amaro C."/>
        </authorList>
    </citation>
    <scope>NUCLEOTIDE SEQUENCE</scope>
</reference>
<dbReference type="AlphaFoldDB" id="A0A0E9PBI0"/>
<evidence type="ECO:0000313" key="1">
    <source>
        <dbReference type="EMBL" id="JAH01637.1"/>
    </source>
</evidence>
<name>A0A0E9PBI0_ANGAN</name>
<dbReference type="EMBL" id="GBXM01106940">
    <property type="protein sequence ID" value="JAH01637.1"/>
    <property type="molecule type" value="Transcribed_RNA"/>
</dbReference>
<proteinExistence type="predicted"/>
<organism evidence="1">
    <name type="scientific">Anguilla anguilla</name>
    <name type="common">European freshwater eel</name>
    <name type="synonym">Muraena anguilla</name>
    <dbReference type="NCBI Taxonomy" id="7936"/>
    <lineage>
        <taxon>Eukaryota</taxon>
        <taxon>Metazoa</taxon>
        <taxon>Chordata</taxon>
        <taxon>Craniata</taxon>
        <taxon>Vertebrata</taxon>
        <taxon>Euteleostomi</taxon>
        <taxon>Actinopterygii</taxon>
        <taxon>Neopterygii</taxon>
        <taxon>Teleostei</taxon>
        <taxon>Anguilliformes</taxon>
        <taxon>Anguillidae</taxon>
        <taxon>Anguilla</taxon>
    </lineage>
</organism>
<sequence>MRKTYNPCLIGNCACVCVRLSVNIRVHVCIYVVYV</sequence>
<protein>
    <submittedName>
        <fullName evidence="1">Uncharacterized protein</fullName>
    </submittedName>
</protein>